<dbReference type="PROSITE" id="PS00134">
    <property type="entry name" value="TRYPSIN_HIS"/>
    <property type="match status" value="1"/>
</dbReference>
<evidence type="ECO:0000256" key="1">
    <source>
        <dbReference type="ARBA" id="ARBA00004613"/>
    </source>
</evidence>
<dbReference type="SUPFAM" id="SSF50494">
    <property type="entry name" value="Trypsin-like serine proteases"/>
    <property type="match status" value="1"/>
</dbReference>
<dbReference type="GO" id="GO:0004252">
    <property type="term" value="F:serine-type endopeptidase activity"/>
    <property type="evidence" value="ECO:0007669"/>
    <property type="project" value="InterPro"/>
</dbReference>
<dbReference type="PRINTS" id="PR00722">
    <property type="entry name" value="CHYMOTRYPSIN"/>
</dbReference>
<gene>
    <name evidence="9" type="primary">snk_7</name>
    <name evidence="9" type="ORF">g.32540</name>
</gene>
<evidence type="ECO:0000256" key="2">
    <source>
        <dbReference type="ARBA" id="ARBA00022525"/>
    </source>
</evidence>
<keyword evidence="6" id="KW-1015">Disulfide bond</keyword>
<dbReference type="PANTHER" id="PTHR24252">
    <property type="entry name" value="ACROSIN-RELATED"/>
    <property type="match status" value="1"/>
</dbReference>
<comment type="subcellular location">
    <subcellularLocation>
        <location evidence="1">Secreted</location>
    </subcellularLocation>
</comment>
<sequence length="251" mass="27553">MCNVCIIIRKNIQVLLGFGKKIKNVEWSCGGSLISDRYVLSAAHCSEIGKKSPVKWALLGDNDIGSNEGVADPQVREIVQRILHPNYKPPLMYNDIGLYRLNTPVQFNRFILPVCINSDEQLTIKQAIAIGWGRTSSAGQTSNVLMKVSLDFVEQNECNRSYSSSKSPNLEFGINPSSQICAGKMEGGKDTCQGDSGGPLQIAHPEFECMYTQVGITSFGRLCGEPNVPGVYTKVSNYVSWINSIVWPTSP</sequence>
<dbReference type="InterPro" id="IPR043504">
    <property type="entry name" value="Peptidase_S1_PA_chymotrypsin"/>
</dbReference>
<keyword evidence="4 7" id="KW-0378">Hydrolase</keyword>
<evidence type="ECO:0000256" key="3">
    <source>
        <dbReference type="ARBA" id="ARBA00022670"/>
    </source>
</evidence>
<dbReference type="InterPro" id="IPR001314">
    <property type="entry name" value="Peptidase_S1A"/>
</dbReference>
<dbReference type="GO" id="GO:0005576">
    <property type="term" value="C:extracellular region"/>
    <property type="evidence" value="ECO:0007669"/>
    <property type="project" value="UniProtKB-SubCell"/>
</dbReference>
<accession>A0A2S2NE45</accession>
<organism evidence="9">
    <name type="scientific">Schizaphis graminum</name>
    <name type="common">Green bug aphid</name>
    <dbReference type="NCBI Taxonomy" id="13262"/>
    <lineage>
        <taxon>Eukaryota</taxon>
        <taxon>Metazoa</taxon>
        <taxon>Ecdysozoa</taxon>
        <taxon>Arthropoda</taxon>
        <taxon>Hexapoda</taxon>
        <taxon>Insecta</taxon>
        <taxon>Pterygota</taxon>
        <taxon>Neoptera</taxon>
        <taxon>Paraneoptera</taxon>
        <taxon>Hemiptera</taxon>
        <taxon>Sternorrhyncha</taxon>
        <taxon>Aphidomorpha</taxon>
        <taxon>Aphidoidea</taxon>
        <taxon>Aphididae</taxon>
        <taxon>Aphidini</taxon>
        <taxon>Schizaphis</taxon>
    </lineage>
</organism>
<dbReference type="InterPro" id="IPR018114">
    <property type="entry name" value="TRYPSIN_HIS"/>
</dbReference>
<evidence type="ECO:0000256" key="4">
    <source>
        <dbReference type="ARBA" id="ARBA00022801"/>
    </source>
</evidence>
<evidence type="ECO:0000256" key="5">
    <source>
        <dbReference type="ARBA" id="ARBA00022825"/>
    </source>
</evidence>
<keyword evidence="2" id="KW-0964">Secreted</keyword>
<keyword evidence="5 7" id="KW-0720">Serine protease</keyword>
<protein>
    <submittedName>
        <fullName evidence="9">Serine protease snake</fullName>
    </submittedName>
</protein>
<dbReference type="GO" id="GO:0016485">
    <property type="term" value="P:protein processing"/>
    <property type="evidence" value="ECO:0007669"/>
    <property type="project" value="UniProtKB-ARBA"/>
</dbReference>
<name>A0A2S2NE45_SCHGA</name>
<dbReference type="EMBL" id="GGMR01002788">
    <property type="protein sequence ID" value="MBY15407.1"/>
    <property type="molecule type" value="Transcribed_RNA"/>
</dbReference>
<dbReference type="InterPro" id="IPR009003">
    <property type="entry name" value="Peptidase_S1_PA"/>
</dbReference>
<dbReference type="AlphaFoldDB" id="A0A2S2NE45"/>
<proteinExistence type="predicted"/>
<dbReference type="InterPro" id="IPR033116">
    <property type="entry name" value="TRYPSIN_SER"/>
</dbReference>
<dbReference type="Gene3D" id="2.40.10.10">
    <property type="entry name" value="Trypsin-like serine proteases"/>
    <property type="match status" value="2"/>
</dbReference>
<dbReference type="SMART" id="SM00020">
    <property type="entry name" value="Tryp_SPc"/>
    <property type="match status" value="1"/>
</dbReference>
<keyword evidence="3 7" id="KW-0645">Protease</keyword>
<dbReference type="PANTHER" id="PTHR24252:SF7">
    <property type="entry name" value="HYALIN"/>
    <property type="match status" value="1"/>
</dbReference>
<feature type="domain" description="Peptidase S1" evidence="8">
    <location>
        <begin position="29"/>
        <end position="247"/>
    </location>
</feature>
<dbReference type="PROSITE" id="PS50240">
    <property type="entry name" value="TRYPSIN_DOM"/>
    <property type="match status" value="1"/>
</dbReference>
<evidence type="ECO:0000256" key="6">
    <source>
        <dbReference type="ARBA" id="ARBA00023157"/>
    </source>
</evidence>
<evidence type="ECO:0000259" key="8">
    <source>
        <dbReference type="PROSITE" id="PS50240"/>
    </source>
</evidence>
<dbReference type="Pfam" id="PF00089">
    <property type="entry name" value="Trypsin"/>
    <property type="match status" value="1"/>
</dbReference>
<evidence type="ECO:0000313" key="9">
    <source>
        <dbReference type="EMBL" id="MBY15407.1"/>
    </source>
</evidence>
<reference evidence="9" key="1">
    <citation type="submission" date="2018-04" db="EMBL/GenBank/DDBJ databases">
        <title>Transcriptome of Schizaphis graminum biotype I.</title>
        <authorList>
            <person name="Scully E.D."/>
            <person name="Geib S.M."/>
            <person name="Palmer N.A."/>
            <person name="Koch K."/>
            <person name="Bradshaw J."/>
            <person name="Heng-Moss T."/>
            <person name="Sarath G."/>
        </authorList>
    </citation>
    <scope>NUCLEOTIDE SEQUENCE</scope>
</reference>
<dbReference type="CDD" id="cd00190">
    <property type="entry name" value="Tryp_SPc"/>
    <property type="match status" value="1"/>
</dbReference>
<evidence type="ECO:0000256" key="7">
    <source>
        <dbReference type="RuleBase" id="RU363034"/>
    </source>
</evidence>
<dbReference type="PROSITE" id="PS00135">
    <property type="entry name" value="TRYPSIN_SER"/>
    <property type="match status" value="1"/>
</dbReference>
<dbReference type="FunFam" id="2.40.10.10:FF:000047">
    <property type="entry name" value="Trypsin eta"/>
    <property type="match status" value="1"/>
</dbReference>
<dbReference type="InterPro" id="IPR001254">
    <property type="entry name" value="Trypsin_dom"/>
</dbReference>